<dbReference type="STRING" id="576137.A0A1L7WFA0"/>
<accession>A0A1L7WFA0</accession>
<keyword evidence="2" id="KW-1185">Reference proteome</keyword>
<evidence type="ECO:0008006" key="3">
    <source>
        <dbReference type="Google" id="ProtNLM"/>
    </source>
</evidence>
<dbReference type="Proteomes" id="UP000184330">
    <property type="component" value="Unassembled WGS sequence"/>
</dbReference>
<dbReference type="EMBL" id="FJOG01000002">
    <property type="protein sequence ID" value="CZR51457.1"/>
    <property type="molecule type" value="Genomic_DNA"/>
</dbReference>
<proteinExistence type="predicted"/>
<dbReference type="AlphaFoldDB" id="A0A1L7WFA0"/>
<evidence type="ECO:0000313" key="2">
    <source>
        <dbReference type="Proteomes" id="UP000184330"/>
    </source>
</evidence>
<sequence>MVVPLFGWSAGDLVTSIKILCTVAGAFKDTTGAKSQYTDTATWLESFASDLKHMNEYTSQNPNARYTASIIEQVARINMHYQKFEQYLQKYDKGLSSNAHANTITAIVKKIKWTLKELKGKVDSLKLAVTGPILSINLLLALQCRIDISVIAEELTMSSTPTIMSDLDQKFRALDNRIGLILNVHEQLKEDISQEQAILRDEVNHWLSETSLQFNERSSLPAATSSPPGTINDKKVLEAFNSINQHLENLERSGTIAQKTCCVLKTTMEQKLRKLEAVEVFLARAQEIEETQEGRHEELKALASKTGQLTVVDALYIAGTVLGIFSFFTSKPTMLCAAQKAGGRDLTPTMSPFTKGPANGNGHEILARDVGANSLASYPFELAHSHYF</sequence>
<name>A0A1L7WFA0_9HELO</name>
<dbReference type="OrthoDB" id="3045089at2759"/>
<dbReference type="PANTHER" id="PTHR38886:SF1">
    <property type="entry name" value="NACHT-NTPASE AND P-LOOP NTPASES N-TERMINAL DOMAIN-CONTAINING PROTEIN"/>
    <property type="match status" value="1"/>
</dbReference>
<gene>
    <name evidence="1" type="ORF">PAC_01333</name>
</gene>
<dbReference type="PANTHER" id="PTHR38886">
    <property type="entry name" value="SESA DOMAIN-CONTAINING PROTEIN"/>
    <property type="match status" value="1"/>
</dbReference>
<organism evidence="1 2">
    <name type="scientific">Phialocephala subalpina</name>
    <dbReference type="NCBI Taxonomy" id="576137"/>
    <lineage>
        <taxon>Eukaryota</taxon>
        <taxon>Fungi</taxon>
        <taxon>Dikarya</taxon>
        <taxon>Ascomycota</taxon>
        <taxon>Pezizomycotina</taxon>
        <taxon>Leotiomycetes</taxon>
        <taxon>Helotiales</taxon>
        <taxon>Mollisiaceae</taxon>
        <taxon>Phialocephala</taxon>
        <taxon>Phialocephala fortinii species complex</taxon>
    </lineage>
</organism>
<protein>
    <recommendedName>
        <fullName evidence="3">Fungal N-terminal domain-containing protein</fullName>
    </recommendedName>
</protein>
<evidence type="ECO:0000313" key="1">
    <source>
        <dbReference type="EMBL" id="CZR51457.1"/>
    </source>
</evidence>
<reference evidence="1 2" key="1">
    <citation type="submission" date="2016-03" db="EMBL/GenBank/DDBJ databases">
        <authorList>
            <person name="Ploux O."/>
        </authorList>
    </citation>
    <scope>NUCLEOTIDE SEQUENCE [LARGE SCALE GENOMIC DNA]</scope>
    <source>
        <strain evidence="1 2">UAMH 11012</strain>
    </source>
</reference>